<dbReference type="InterPro" id="IPR014017">
    <property type="entry name" value="DNA_helicase_UvrD-like_C"/>
</dbReference>
<dbReference type="PROSITE" id="PS51217">
    <property type="entry name" value="UVRD_HELICASE_CTER"/>
    <property type="match status" value="1"/>
</dbReference>
<evidence type="ECO:0000256" key="5">
    <source>
        <dbReference type="ARBA" id="ARBA00022806"/>
    </source>
</evidence>
<proteinExistence type="inferred from homology"/>
<dbReference type="Gene3D" id="3.40.50.300">
    <property type="entry name" value="P-loop containing nucleotide triphosphate hydrolases"/>
    <property type="match status" value="4"/>
</dbReference>
<feature type="domain" description="UvrD-like helicase C-terminal" evidence="16">
    <location>
        <begin position="491"/>
        <end position="784"/>
    </location>
</feature>
<keyword evidence="18" id="KW-1185">Reference proteome</keyword>
<dbReference type="Proteomes" id="UP000279029">
    <property type="component" value="Chromosome"/>
</dbReference>
<evidence type="ECO:0000313" key="17">
    <source>
        <dbReference type="EMBL" id="VDN46766.1"/>
    </source>
</evidence>
<dbReference type="InterPro" id="IPR014016">
    <property type="entry name" value="UvrD-like_ATP-bd"/>
</dbReference>
<dbReference type="RefSeq" id="WP_125136209.1">
    <property type="nucleotide sequence ID" value="NZ_LR130778.1"/>
</dbReference>
<dbReference type="OrthoDB" id="9810135at2"/>
<gene>
    <name evidence="13 17" type="primary">addA</name>
    <name evidence="17" type="ORF">PATL70BA_0891</name>
</gene>
<evidence type="ECO:0000256" key="9">
    <source>
        <dbReference type="ARBA" id="ARBA00023204"/>
    </source>
</evidence>
<dbReference type="SUPFAM" id="SSF52540">
    <property type="entry name" value="P-loop containing nucleoside triphosphate hydrolases"/>
    <property type="match status" value="1"/>
</dbReference>
<comment type="function">
    <text evidence="13">The heterodimer acts as both an ATP-dependent DNA helicase and an ATP-dependent, dual-direction single-stranded exonuclease. Recognizes the chi site generating a DNA molecule suitable for the initiation of homologous recombination. The AddA nuclease domain is required for chi fragment generation; this subunit has the helicase and 3' -&gt; 5' nuclease activities.</text>
</comment>
<dbReference type="HAMAP" id="MF_01451">
    <property type="entry name" value="AddA"/>
    <property type="match status" value="1"/>
</dbReference>
<evidence type="ECO:0000256" key="4">
    <source>
        <dbReference type="ARBA" id="ARBA00022801"/>
    </source>
</evidence>
<evidence type="ECO:0000256" key="13">
    <source>
        <dbReference type="HAMAP-Rule" id="MF_01451"/>
    </source>
</evidence>
<dbReference type="InterPro" id="IPR014152">
    <property type="entry name" value="AddA"/>
</dbReference>
<comment type="cofactor">
    <cofactor evidence="13">
        <name>Mg(2+)</name>
        <dbReference type="ChEBI" id="CHEBI:18420"/>
    </cofactor>
</comment>
<dbReference type="Pfam" id="PF00580">
    <property type="entry name" value="UvrD-helicase"/>
    <property type="match status" value="1"/>
</dbReference>
<keyword evidence="8 13" id="KW-0238">DNA-binding</keyword>
<comment type="subunit">
    <text evidence="13">Heterodimer of AddA and AddB/RexB.</text>
</comment>
<keyword evidence="6 13" id="KW-0269">Exonuclease</keyword>
<dbReference type="GO" id="GO:0033202">
    <property type="term" value="C:DNA helicase complex"/>
    <property type="evidence" value="ECO:0007669"/>
    <property type="project" value="TreeGrafter"/>
</dbReference>
<evidence type="ECO:0000256" key="3">
    <source>
        <dbReference type="ARBA" id="ARBA00022763"/>
    </source>
</evidence>
<evidence type="ECO:0000256" key="12">
    <source>
        <dbReference type="ARBA" id="ARBA00048988"/>
    </source>
</evidence>
<comment type="similarity">
    <text evidence="13">Belongs to the helicase family. AddA subfamily.</text>
</comment>
<keyword evidence="3 13" id="KW-0227">DNA damage</keyword>
<comment type="catalytic activity">
    <reaction evidence="12 13">
        <text>ATP + H2O = ADP + phosphate + H(+)</text>
        <dbReference type="Rhea" id="RHEA:13065"/>
        <dbReference type="ChEBI" id="CHEBI:15377"/>
        <dbReference type="ChEBI" id="CHEBI:15378"/>
        <dbReference type="ChEBI" id="CHEBI:30616"/>
        <dbReference type="ChEBI" id="CHEBI:43474"/>
        <dbReference type="ChEBI" id="CHEBI:456216"/>
        <dbReference type="EC" id="5.6.2.4"/>
    </reaction>
</comment>
<dbReference type="KEGG" id="cbar:PATL70BA_0891"/>
<dbReference type="PANTHER" id="PTHR11070:SF48">
    <property type="entry name" value="ATP-DEPENDENT HELICASE_NUCLEASE SUBUNIT A"/>
    <property type="match status" value="1"/>
</dbReference>
<dbReference type="EMBL" id="LR130778">
    <property type="protein sequence ID" value="VDN46766.1"/>
    <property type="molecule type" value="Genomic_DNA"/>
</dbReference>
<evidence type="ECO:0000256" key="1">
    <source>
        <dbReference type="ARBA" id="ARBA00022722"/>
    </source>
</evidence>
<organism evidence="17 18">
    <name type="scientific">Petrocella atlantisensis</name>
    <dbReference type="NCBI Taxonomy" id="2173034"/>
    <lineage>
        <taxon>Bacteria</taxon>
        <taxon>Bacillati</taxon>
        <taxon>Bacillota</taxon>
        <taxon>Clostridia</taxon>
        <taxon>Lachnospirales</taxon>
        <taxon>Vallitaleaceae</taxon>
        <taxon>Petrocella</taxon>
    </lineage>
</organism>
<dbReference type="Pfam" id="PF12705">
    <property type="entry name" value="PDDEXK_1"/>
    <property type="match status" value="1"/>
</dbReference>
<evidence type="ECO:0000256" key="14">
    <source>
        <dbReference type="PROSITE-ProRule" id="PRU00560"/>
    </source>
</evidence>
<dbReference type="GO" id="GO:0016887">
    <property type="term" value="F:ATP hydrolysis activity"/>
    <property type="evidence" value="ECO:0007669"/>
    <property type="project" value="RHEA"/>
</dbReference>
<name>A0A3P7RVF4_9FIRM</name>
<keyword evidence="4 13" id="KW-0378">Hydrolase</keyword>
<reference evidence="17 18" key="1">
    <citation type="submission" date="2018-09" db="EMBL/GenBank/DDBJ databases">
        <authorList>
            <person name="Postec A."/>
        </authorList>
    </citation>
    <scope>NUCLEOTIDE SEQUENCE [LARGE SCALE GENOMIC DNA]</scope>
    <source>
        <strain evidence="17">70B-A</strain>
    </source>
</reference>
<dbReference type="PANTHER" id="PTHR11070">
    <property type="entry name" value="UVRD / RECB / PCRA DNA HELICASE FAMILY MEMBER"/>
    <property type="match status" value="1"/>
</dbReference>
<evidence type="ECO:0000313" key="18">
    <source>
        <dbReference type="Proteomes" id="UP000279029"/>
    </source>
</evidence>
<dbReference type="SUPFAM" id="SSF52980">
    <property type="entry name" value="Restriction endonuclease-like"/>
    <property type="match status" value="1"/>
</dbReference>
<dbReference type="EC" id="3.1.-.-" evidence="13"/>
<keyword evidence="9 13" id="KW-0234">DNA repair</keyword>
<feature type="domain" description="UvrD-like helicase ATP-binding" evidence="15">
    <location>
        <begin position="4"/>
        <end position="470"/>
    </location>
</feature>
<dbReference type="InterPro" id="IPR038726">
    <property type="entry name" value="PDDEXK_AddAB-type"/>
</dbReference>
<evidence type="ECO:0000256" key="7">
    <source>
        <dbReference type="ARBA" id="ARBA00022840"/>
    </source>
</evidence>
<evidence type="ECO:0000256" key="10">
    <source>
        <dbReference type="ARBA" id="ARBA00023235"/>
    </source>
</evidence>
<dbReference type="PROSITE" id="PS51198">
    <property type="entry name" value="UVRD_HELICASE_ATP_BIND"/>
    <property type="match status" value="1"/>
</dbReference>
<evidence type="ECO:0000259" key="16">
    <source>
        <dbReference type="PROSITE" id="PS51217"/>
    </source>
</evidence>
<dbReference type="InterPro" id="IPR000212">
    <property type="entry name" value="DNA_helicase_UvrD/REP"/>
</dbReference>
<keyword evidence="10 13" id="KW-0413">Isomerase</keyword>
<evidence type="ECO:0000256" key="2">
    <source>
        <dbReference type="ARBA" id="ARBA00022741"/>
    </source>
</evidence>
<feature type="binding site" evidence="14">
    <location>
        <begin position="25"/>
        <end position="32"/>
    </location>
    <ligand>
        <name>ATP</name>
        <dbReference type="ChEBI" id="CHEBI:30616"/>
    </ligand>
</feature>
<evidence type="ECO:0000256" key="6">
    <source>
        <dbReference type="ARBA" id="ARBA00022839"/>
    </source>
</evidence>
<dbReference type="Gene3D" id="3.90.320.10">
    <property type="match status" value="1"/>
</dbReference>
<evidence type="ECO:0000259" key="15">
    <source>
        <dbReference type="PROSITE" id="PS51198"/>
    </source>
</evidence>
<comment type="catalytic activity">
    <reaction evidence="11 13">
        <text>Couples ATP hydrolysis with the unwinding of duplex DNA by translocating in the 3'-5' direction.</text>
        <dbReference type="EC" id="5.6.2.4"/>
    </reaction>
</comment>
<evidence type="ECO:0000256" key="8">
    <source>
        <dbReference type="ARBA" id="ARBA00023125"/>
    </source>
</evidence>
<dbReference type="GO" id="GO:0005524">
    <property type="term" value="F:ATP binding"/>
    <property type="evidence" value="ECO:0007669"/>
    <property type="project" value="UniProtKB-UniRule"/>
</dbReference>
<dbReference type="EC" id="5.6.2.4" evidence="13"/>
<keyword evidence="5 13" id="KW-0347">Helicase</keyword>
<accession>A0A3P7RVF4</accession>
<dbReference type="GO" id="GO:0008408">
    <property type="term" value="F:3'-5' exonuclease activity"/>
    <property type="evidence" value="ECO:0007669"/>
    <property type="project" value="UniProtKB-UniRule"/>
</dbReference>
<keyword evidence="7 13" id="KW-0067">ATP-binding</keyword>
<dbReference type="InterPro" id="IPR011335">
    <property type="entry name" value="Restrct_endonuc-II-like"/>
</dbReference>
<dbReference type="FunFam" id="3.40.50.300:FF:001236">
    <property type="entry name" value="ATP-dependent helicase/nuclease subunit A"/>
    <property type="match status" value="1"/>
</dbReference>
<dbReference type="NCBIfam" id="TIGR02785">
    <property type="entry name" value="addA_Gpos"/>
    <property type="match status" value="1"/>
</dbReference>
<dbReference type="InterPro" id="IPR027417">
    <property type="entry name" value="P-loop_NTPase"/>
</dbReference>
<protein>
    <recommendedName>
        <fullName evidence="13">ATP-dependent helicase/nuclease subunit A</fullName>
        <ecNumber evidence="13">3.1.-.-</ecNumber>
        <ecNumber evidence="13">5.6.2.4</ecNumber>
    </recommendedName>
    <alternativeName>
        <fullName evidence="13">ATP-dependent helicase/nuclease AddA</fullName>
    </alternativeName>
    <alternativeName>
        <fullName evidence="13">DNA 3'-5' helicase AddA</fullName>
    </alternativeName>
</protein>
<keyword evidence="1 13" id="KW-0540">Nuclease</keyword>
<dbReference type="AlphaFoldDB" id="A0A3P7RVF4"/>
<dbReference type="GO" id="GO:0005829">
    <property type="term" value="C:cytosol"/>
    <property type="evidence" value="ECO:0007669"/>
    <property type="project" value="TreeGrafter"/>
</dbReference>
<dbReference type="GO" id="GO:0043138">
    <property type="term" value="F:3'-5' DNA helicase activity"/>
    <property type="evidence" value="ECO:0007669"/>
    <property type="project" value="UniProtKB-UniRule"/>
</dbReference>
<keyword evidence="2 13" id="KW-0547">Nucleotide-binding</keyword>
<dbReference type="InterPro" id="IPR011604">
    <property type="entry name" value="PDDEXK-like_dom_sf"/>
</dbReference>
<dbReference type="GO" id="GO:0003690">
    <property type="term" value="F:double-stranded DNA binding"/>
    <property type="evidence" value="ECO:0007669"/>
    <property type="project" value="UniProtKB-UniRule"/>
</dbReference>
<dbReference type="GO" id="GO:0000724">
    <property type="term" value="P:double-strand break repair via homologous recombination"/>
    <property type="evidence" value="ECO:0007669"/>
    <property type="project" value="UniProtKB-UniRule"/>
</dbReference>
<evidence type="ECO:0000256" key="11">
    <source>
        <dbReference type="ARBA" id="ARBA00034617"/>
    </source>
</evidence>
<dbReference type="Pfam" id="PF13361">
    <property type="entry name" value="UvrD_C"/>
    <property type="match status" value="1"/>
</dbReference>
<sequence>MSEVRFTEQQSKVITTHGRNLLVSAAAGSGKTAVLVERIIRMITDKTEPVSIDSLLVVTFTNAAASEMRERVGNALYSAIEDDPTNLYLQQQLTLLPSANIMTLHAFCLQVIKNYFYKINLDPSFKIGDEIELTLMQNEVLGEVIETFYTEGDTNYLDFIESYAPGKSDKAVEALVLSVYKLSRSHPMPEKWLENSIDLLDIRNLDQWYESPYITYMMEEIFEQINDLKLLSREAAEIIETDIRLKPMMETLTIYDTYLRDLESVKDNRRFVFEILNNLDYPRAKSAKRGTEPEVCEPVKALIGRIKDQLKTMQNQYGFDYDETFLKMTAISHGHMKTLAAIIQVFSEAYQEKKADKNMIDFNDIEHFALNILLDDKGISTEVAKIYADRFVEIMVDEYQDSNLVQETLIQNVSRITEGKPNIFMVGDMKQSIYKFRLAKPELFSEKYDTYTTEESHYQKIELHQNFRSRKQILDMTNYLFTQLMSKKIGDVHYDASAALNLGADYRIESDVYDTEVLLIEREGFRGLTTRQIEAQAVAVEIQRLMALDPPMMIYDGQEKTERRLAYKDIVILMRTMTGWSEAFVETFASFGIPVASRLATGYFETIEIKTLLNLLRIIDNPKQDIPLLAVLRAPMFGFTGDELVTIRLTDPEVDFHSALTLYYNSIIGNTPLDEKVVKFQLVLQHWRQVKNSLSLYGLVQQIFEDTGYYDYVSMMLGGPKRQANLDMFLDQVHRYEQISFKGLFNFLRYMEHMKKHSIDQGEALLHDEQGNQVTIMSIHGSKGLEYPVVILPALSKLFNKNDIRQSVLIHQDFGFGTDTILSKERIKIQSPIKEVLKSKMDQELKSEELRILYVALTRAREKLILIGSAKNMDKQIEKWSRALSIESIHLGTLTVKSCQNYLDWIMLALMRHSQAKELYANTGLEYSGKVALQSIEPSLTIYQKTYLDYESNPSILKALTPEDQEKKAKLDLDFESKMAWTYTYDTLTKMDISQSVSEIKRLEEESYTKLPTREKTSIRPVFIAGEQPMTGAQRGQAYHKVMYHLDFLSQMEENSIADRIKELCQKQIITDREAKSILPRSIKAFLDSDIGKRAKIAASKGQLIKEKPFVMGLEPELEAGVVTSDYRMVQGVIDLFFEEEEGLVIVDYKTDHISEGAIDTLKKRYSTQMRYYKKALEQGTGKRVKAIYLYALGISETIEIKIEA</sequence>